<feature type="compositionally biased region" description="Low complexity" evidence="1">
    <location>
        <begin position="96"/>
        <end position="110"/>
    </location>
</feature>
<feature type="region of interest" description="Disordered" evidence="1">
    <location>
        <begin position="1"/>
        <end position="70"/>
    </location>
</feature>
<proteinExistence type="predicted"/>
<accession>A0A1Y2HUH3</accession>
<feature type="compositionally biased region" description="Gly residues" evidence="1">
    <location>
        <begin position="161"/>
        <end position="172"/>
    </location>
</feature>
<name>A0A1Y2HUH3_9FUNG</name>
<dbReference type="EMBL" id="MCFL01000009">
    <property type="protein sequence ID" value="ORZ38256.1"/>
    <property type="molecule type" value="Genomic_DNA"/>
</dbReference>
<protein>
    <submittedName>
        <fullName evidence="2">Uncharacterized protein</fullName>
    </submittedName>
</protein>
<organism evidence="2 3">
    <name type="scientific">Catenaria anguillulae PL171</name>
    <dbReference type="NCBI Taxonomy" id="765915"/>
    <lineage>
        <taxon>Eukaryota</taxon>
        <taxon>Fungi</taxon>
        <taxon>Fungi incertae sedis</taxon>
        <taxon>Blastocladiomycota</taxon>
        <taxon>Blastocladiomycetes</taxon>
        <taxon>Blastocladiales</taxon>
        <taxon>Catenariaceae</taxon>
        <taxon>Catenaria</taxon>
    </lineage>
</organism>
<dbReference type="AlphaFoldDB" id="A0A1Y2HUH3"/>
<evidence type="ECO:0000313" key="2">
    <source>
        <dbReference type="EMBL" id="ORZ38256.1"/>
    </source>
</evidence>
<gene>
    <name evidence="2" type="ORF">BCR44DRAFT_308999</name>
</gene>
<feature type="region of interest" description="Disordered" evidence="1">
    <location>
        <begin position="82"/>
        <end position="192"/>
    </location>
</feature>
<feature type="compositionally biased region" description="Polar residues" evidence="1">
    <location>
        <begin position="122"/>
        <end position="139"/>
    </location>
</feature>
<comment type="caution">
    <text evidence="2">The sequence shown here is derived from an EMBL/GenBank/DDBJ whole genome shotgun (WGS) entry which is preliminary data.</text>
</comment>
<feature type="compositionally biased region" description="Polar residues" evidence="1">
    <location>
        <begin position="29"/>
        <end position="51"/>
    </location>
</feature>
<reference evidence="2 3" key="1">
    <citation type="submission" date="2016-07" db="EMBL/GenBank/DDBJ databases">
        <title>Pervasive Adenine N6-methylation of Active Genes in Fungi.</title>
        <authorList>
            <consortium name="DOE Joint Genome Institute"/>
            <person name="Mondo S.J."/>
            <person name="Dannebaum R.O."/>
            <person name="Kuo R.C."/>
            <person name="Labutti K."/>
            <person name="Haridas S."/>
            <person name="Kuo A."/>
            <person name="Salamov A."/>
            <person name="Ahrendt S.R."/>
            <person name="Lipzen A."/>
            <person name="Sullivan W."/>
            <person name="Andreopoulos W.B."/>
            <person name="Clum A."/>
            <person name="Lindquist E."/>
            <person name="Daum C."/>
            <person name="Ramamoorthy G.K."/>
            <person name="Gryganskyi A."/>
            <person name="Culley D."/>
            <person name="Magnuson J.K."/>
            <person name="James T.Y."/>
            <person name="O'Malley M.A."/>
            <person name="Stajich J.E."/>
            <person name="Spatafora J.W."/>
            <person name="Visel A."/>
            <person name="Grigoriev I.V."/>
        </authorList>
    </citation>
    <scope>NUCLEOTIDE SEQUENCE [LARGE SCALE GENOMIC DNA]</scope>
    <source>
        <strain evidence="2 3">PL171</strain>
    </source>
</reference>
<evidence type="ECO:0000313" key="3">
    <source>
        <dbReference type="Proteomes" id="UP000193411"/>
    </source>
</evidence>
<evidence type="ECO:0000256" key="1">
    <source>
        <dbReference type="SAM" id="MobiDB-lite"/>
    </source>
</evidence>
<keyword evidence="3" id="KW-1185">Reference proteome</keyword>
<sequence>MVPNTDVFSRHARRPPMAIASTPHLPSAFPSSNSLTASTTVISQPQPTHQSLPPALGPARHQPPPTLSTPILAVSALAQQARAATGKLAPKPPRTPSLSTPASAPTSTSTRHVRKSPAVDFSRSSTINNNNPYMSSEVTQGPALPRFPPSHIPAHHARQVAGGGSEGSGGMADRGRQGKGPIRMGPAGGARA</sequence>
<dbReference type="Proteomes" id="UP000193411">
    <property type="component" value="Unassembled WGS sequence"/>
</dbReference>